<feature type="region of interest" description="Disordered" evidence="1">
    <location>
        <begin position="1"/>
        <end position="68"/>
    </location>
</feature>
<protein>
    <recommendedName>
        <fullName evidence="2">F-box domain-containing protein</fullName>
    </recommendedName>
</protein>
<dbReference type="CDD" id="cd09917">
    <property type="entry name" value="F-box_SF"/>
    <property type="match status" value="1"/>
</dbReference>
<evidence type="ECO:0000259" key="2">
    <source>
        <dbReference type="PROSITE" id="PS50181"/>
    </source>
</evidence>
<reference evidence="3" key="1">
    <citation type="submission" date="2020-11" db="EMBL/GenBank/DDBJ databases">
        <authorList>
            <consortium name="DOE Joint Genome Institute"/>
            <person name="Ahrendt S."/>
            <person name="Riley R."/>
            <person name="Andreopoulos W."/>
            <person name="Labutti K."/>
            <person name="Pangilinan J."/>
            <person name="Ruiz-Duenas F.J."/>
            <person name="Barrasa J.M."/>
            <person name="Sanchez-Garcia M."/>
            <person name="Camarero S."/>
            <person name="Miyauchi S."/>
            <person name="Serrano A."/>
            <person name="Linde D."/>
            <person name="Babiker R."/>
            <person name="Drula E."/>
            <person name="Ayuso-Fernandez I."/>
            <person name="Pacheco R."/>
            <person name="Padilla G."/>
            <person name="Ferreira P."/>
            <person name="Barriuso J."/>
            <person name="Kellner H."/>
            <person name="Castanera R."/>
            <person name="Alfaro M."/>
            <person name="Ramirez L."/>
            <person name="Pisabarro A.G."/>
            <person name="Kuo A."/>
            <person name="Tritt A."/>
            <person name="Lipzen A."/>
            <person name="He G."/>
            <person name="Yan M."/>
            <person name="Ng V."/>
            <person name="Cullen D."/>
            <person name="Martin F."/>
            <person name="Rosso M.-N."/>
            <person name="Henrissat B."/>
            <person name="Hibbett D."/>
            <person name="Martinez A.T."/>
            <person name="Grigoriev I.V."/>
        </authorList>
    </citation>
    <scope>NUCLEOTIDE SEQUENCE</scope>
    <source>
        <strain evidence="3">ATCC 90797</strain>
    </source>
</reference>
<dbReference type="InterPro" id="IPR036047">
    <property type="entry name" value="F-box-like_dom_sf"/>
</dbReference>
<feature type="domain" description="F-box" evidence="2">
    <location>
        <begin position="80"/>
        <end position="129"/>
    </location>
</feature>
<accession>A0A9P5ZY50</accession>
<name>A0A9P5ZY50_PLEER</name>
<dbReference type="SMART" id="SM00256">
    <property type="entry name" value="FBOX"/>
    <property type="match status" value="1"/>
</dbReference>
<dbReference type="InterPro" id="IPR001810">
    <property type="entry name" value="F-box_dom"/>
</dbReference>
<evidence type="ECO:0000313" key="3">
    <source>
        <dbReference type="EMBL" id="KAF9495253.1"/>
    </source>
</evidence>
<proteinExistence type="predicted"/>
<evidence type="ECO:0000313" key="4">
    <source>
        <dbReference type="Proteomes" id="UP000807025"/>
    </source>
</evidence>
<organism evidence="3 4">
    <name type="scientific">Pleurotus eryngii</name>
    <name type="common">Boletus of the steppes</name>
    <dbReference type="NCBI Taxonomy" id="5323"/>
    <lineage>
        <taxon>Eukaryota</taxon>
        <taxon>Fungi</taxon>
        <taxon>Dikarya</taxon>
        <taxon>Basidiomycota</taxon>
        <taxon>Agaricomycotina</taxon>
        <taxon>Agaricomycetes</taxon>
        <taxon>Agaricomycetidae</taxon>
        <taxon>Agaricales</taxon>
        <taxon>Pleurotineae</taxon>
        <taxon>Pleurotaceae</taxon>
        <taxon>Pleurotus</taxon>
    </lineage>
</organism>
<dbReference type="AlphaFoldDB" id="A0A9P5ZY50"/>
<keyword evidence="4" id="KW-1185">Reference proteome</keyword>
<comment type="caution">
    <text evidence="3">The sequence shown here is derived from an EMBL/GenBank/DDBJ whole genome shotgun (WGS) entry which is preliminary data.</text>
</comment>
<evidence type="ECO:0000256" key="1">
    <source>
        <dbReference type="SAM" id="MobiDB-lite"/>
    </source>
</evidence>
<dbReference type="Pfam" id="PF00646">
    <property type="entry name" value="F-box"/>
    <property type="match status" value="1"/>
</dbReference>
<feature type="compositionally biased region" description="Acidic residues" evidence="1">
    <location>
        <begin position="31"/>
        <end position="44"/>
    </location>
</feature>
<dbReference type="SUPFAM" id="SSF81383">
    <property type="entry name" value="F-box domain"/>
    <property type="match status" value="1"/>
</dbReference>
<sequence length="668" mass="76676">MSTVQPRRSSRRRTATTKASFKLINDAHSTEDEEPGLDNGDGDGDGATQQRGAKRQKTKGSYAKTTVTKKLAGSRKRGRLSALPEMPLDILFEILKYLDPLDLLRMARTTKDLRSVLMNRSALSVWKSARANIPFLLDCPEGVSEPAFANFMFTTNCHVCLSPRAAYSFAARCVRYCKNCIDRKVIWKPYSNLDLSSALPGGRAASFKLMYTYEVNRPNTPIAGVWLQQDYDDLLKEYQEFPESATKAEDFLELKKSTANNIGEREYEYRDWMEQQEALRAMQRYAARDERRDAILDRLTTAGFGEDIRGMATWELQQFRNHHMVKQPRLLSDRIWKNIEPTMVALMLMFRNQRRQRERAKIIARRRELFARMVNLYERECPLGEVVPSAADFYFLDSATTVRQIIEESPDEEEITLEHFAQYKNQLPQICSEWKTSMIPQLLSVIQRATGEEVDESVLHLAKTIFACRLCDESIFYPEILAHACLQEPPLFDPVDVSRRSTLIDLETAPWNENHALTYRPRRVDSASEVIRGCGLKPDTAKTEDLDAKEFWAMSLTADLGDVEVMDWRRAVRVSHIHPDDQWCQLSKPESMRCFGDVELMFYLNSITIVACVHCRALLLSRDLIDHMSDHKVGPVERSDFFVHRDNPTICTFSTSISVDQCGAKELL</sequence>
<dbReference type="OrthoDB" id="2322499at2759"/>
<dbReference type="EMBL" id="MU154564">
    <property type="protein sequence ID" value="KAF9495253.1"/>
    <property type="molecule type" value="Genomic_DNA"/>
</dbReference>
<dbReference type="Proteomes" id="UP000807025">
    <property type="component" value="Unassembled WGS sequence"/>
</dbReference>
<gene>
    <name evidence="3" type="ORF">BDN71DRAFT_1447917</name>
</gene>
<dbReference type="Gene3D" id="1.20.1280.50">
    <property type="match status" value="1"/>
</dbReference>
<dbReference type="PROSITE" id="PS50181">
    <property type="entry name" value="FBOX"/>
    <property type="match status" value="1"/>
</dbReference>